<keyword evidence="4 7" id="KW-0418">Kinase</keyword>
<dbReference type="InParanoid" id="A0A165HQX0"/>
<evidence type="ECO:0000256" key="1">
    <source>
        <dbReference type="ARBA" id="ARBA00022527"/>
    </source>
</evidence>
<keyword evidence="5" id="KW-0067">ATP-binding</keyword>
<evidence type="ECO:0000259" key="6">
    <source>
        <dbReference type="PROSITE" id="PS50011"/>
    </source>
</evidence>
<feature type="domain" description="Protein kinase" evidence="6">
    <location>
        <begin position="1"/>
        <end position="354"/>
    </location>
</feature>
<sequence length="367" mass="41647">MENKSMFSAIKILNTDETTRVRKIRATVRKATGLVQGDEAAVLRALGLGDHQHPGFQHVIHIQEAFSTNGPLGPHECLVLPLMGDTLPTSFTKRQPLSFHKHLSTQLLKGLAYIHGLNITHGDLKADNIMLDLPKTFVHEPYLASASNLPRFEEDVASFVGLQGEREQLQFPKPQAVKFDLETHMPWHIRIADFGLAYSSKPPKTIQPSLLRAPEVRLQLRAPDDKAFGYSPAVDMWGLGCILFEAVTGTSLFYSYPTNQWPEDLFMLTCHEAWLEKYKPAFLARCKRAKFFFNNGKLKRKRGFKEDDIPCRLRTCSTFSPPEQSDFFTFLRQTLRLDPEDRVTAEAALKLPFILETDNYEDNPSTT</sequence>
<dbReference type="Proteomes" id="UP000076842">
    <property type="component" value="Unassembled WGS sequence"/>
</dbReference>
<dbReference type="InterPro" id="IPR000719">
    <property type="entry name" value="Prot_kinase_dom"/>
</dbReference>
<evidence type="ECO:0000313" key="7">
    <source>
        <dbReference type="EMBL" id="KZT59620.1"/>
    </source>
</evidence>
<dbReference type="SMART" id="SM00220">
    <property type="entry name" value="S_TKc"/>
    <property type="match status" value="1"/>
</dbReference>
<keyword evidence="8" id="KW-1185">Reference proteome</keyword>
<proteinExistence type="predicted"/>
<evidence type="ECO:0000256" key="4">
    <source>
        <dbReference type="ARBA" id="ARBA00022777"/>
    </source>
</evidence>
<reference evidence="7 8" key="1">
    <citation type="journal article" date="2016" name="Mol. Biol. Evol.">
        <title>Comparative Genomics of Early-Diverging Mushroom-Forming Fungi Provides Insights into the Origins of Lignocellulose Decay Capabilities.</title>
        <authorList>
            <person name="Nagy L.G."/>
            <person name="Riley R."/>
            <person name="Tritt A."/>
            <person name="Adam C."/>
            <person name="Daum C."/>
            <person name="Floudas D."/>
            <person name="Sun H."/>
            <person name="Yadav J.S."/>
            <person name="Pangilinan J."/>
            <person name="Larsson K.H."/>
            <person name="Matsuura K."/>
            <person name="Barry K."/>
            <person name="Labutti K."/>
            <person name="Kuo R."/>
            <person name="Ohm R.A."/>
            <person name="Bhattacharya S.S."/>
            <person name="Shirouzu T."/>
            <person name="Yoshinaga Y."/>
            <person name="Martin F.M."/>
            <person name="Grigoriev I.V."/>
            <person name="Hibbett D.S."/>
        </authorList>
    </citation>
    <scope>NUCLEOTIDE SEQUENCE [LARGE SCALE GENOMIC DNA]</scope>
    <source>
        <strain evidence="7 8">HHB12733</strain>
    </source>
</reference>
<dbReference type="AlphaFoldDB" id="A0A165HQX0"/>
<evidence type="ECO:0000256" key="5">
    <source>
        <dbReference type="ARBA" id="ARBA00022840"/>
    </source>
</evidence>
<dbReference type="GO" id="GO:0005524">
    <property type="term" value="F:ATP binding"/>
    <property type="evidence" value="ECO:0007669"/>
    <property type="project" value="UniProtKB-KW"/>
</dbReference>
<dbReference type="PANTHER" id="PTHR45646:SF11">
    <property type="entry name" value="SERINE_THREONINE-PROTEIN KINASE DOA"/>
    <property type="match status" value="1"/>
</dbReference>
<dbReference type="PROSITE" id="PS00108">
    <property type="entry name" value="PROTEIN_KINASE_ST"/>
    <property type="match status" value="1"/>
</dbReference>
<dbReference type="Gene3D" id="1.10.510.10">
    <property type="entry name" value="Transferase(Phosphotransferase) domain 1"/>
    <property type="match status" value="1"/>
</dbReference>
<evidence type="ECO:0000256" key="3">
    <source>
        <dbReference type="ARBA" id="ARBA00022741"/>
    </source>
</evidence>
<dbReference type="PROSITE" id="PS50011">
    <property type="entry name" value="PROTEIN_KINASE_DOM"/>
    <property type="match status" value="1"/>
</dbReference>
<dbReference type="OrthoDB" id="5979581at2759"/>
<dbReference type="InterPro" id="IPR008271">
    <property type="entry name" value="Ser/Thr_kinase_AS"/>
</dbReference>
<protein>
    <submittedName>
        <fullName evidence="7">Kinase-like protein</fullName>
    </submittedName>
</protein>
<dbReference type="STRING" id="1353952.A0A165HQX0"/>
<keyword evidence="1" id="KW-0723">Serine/threonine-protein kinase</keyword>
<dbReference type="SUPFAM" id="SSF56112">
    <property type="entry name" value="Protein kinase-like (PK-like)"/>
    <property type="match status" value="1"/>
</dbReference>
<dbReference type="Pfam" id="PF00069">
    <property type="entry name" value="Pkinase"/>
    <property type="match status" value="2"/>
</dbReference>
<keyword evidence="2" id="KW-0808">Transferase</keyword>
<dbReference type="PANTHER" id="PTHR45646">
    <property type="entry name" value="SERINE/THREONINE-PROTEIN KINASE DOA-RELATED"/>
    <property type="match status" value="1"/>
</dbReference>
<organism evidence="7 8">
    <name type="scientific">Calocera cornea HHB12733</name>
    <dbReference type="NCBI Taxonomy" id="1353952"/>
    <lineage>
        <taxon>Eukaryota</taxon>
        <taxon>Fungi</taxon>
        <taxon>Dikarya</taxon>
        <taxon>Basidiomycota</taxon>
        <taxon>Agaricomycotina</taxon>
        <taxon>Dacrymycetes</taxon>
        <taxon>Dacrymycetales</taxon>
        <taxon>Dacrymycetaceae</taxon>
        <taxon>Calocera</taxon>
    </lineage>
</organism>
<name>A0A165HQX0_9BASI</name>
<dbReference type="GO" id="GO:0005634">
    <property type="term" value="C:nucleus"/>
    <property type="evidence" value="ECO:0007669"/>
    <property type="project" value="TreeGrafter"/>
</dbReference>
<evidence type="ECO:0000313" key="8">
    <source>
        <dbReference type="Proteomes" id="UP000076842"/>
    </source>
</evidence>
<dbReference type="EMBL" id="KV423938">
    <property type="protein sequence ID" value="KZT59620.1"/>
    <property type="molecule type" value="Genomic_DNA"/>
</dbReference>
<accession>A0A165HQX0</accession>
<dbReference type="GO" id="GO:0004674">
    <property type="term" value="F:protein serine/threonine kinase activity"/>
    <property type="evidence" value="ECO:0007669"/>
    <property type="project" value="UniProtKB-KW"/>
</dbReference>
<keyword evidence="3" id="KW-0547">Nucleotide-binding</keyword>
<dbReference type="InterPro" id="IPR051175">
    <property type="entry name" value="CLK_kinases"/>
</dbReference>
<evidence type="ECO:0000256" key="2">
    <source>
        <dbReference type="ARBA" id="ARBA00022679"/>
    </source>
</evidence>
<gene>
    <name evidence="7" type="ORF">CALCODRAFT_481336</name>
</gene>
<dbReference type="Gene3D" id="3.30.200.20">
    <property type="entry name" value="Phosphorylase Kinase, domain 1"/>
    <property type="match status" value="1"/>
</dbReference>
<dbReference type="InterPro" id="IPR011009">
    <property type="entry name" value="Kinase-like_dom_sf"/>
</dbReference>